<dbReference type="EMBL" id="QOVN01000003">
    <property type="protein sequence ID" value="RXG29598.1"/>
    <property type="molecule type" value="Genomic_DNA"/>
</dbReference>
<reference evidence="4" key="2">
    <citation type="submission" date="2016-11" db="EMBL/GenBank/DDBJ databases">
        <authorList>
            <person name="Varghese N."/>
            <person name="Submissions S."/>
        </authorList>
    </citation>
    <scope>NUCLEOTIDE SEQUENCE [LARGE SCALE GENOMIC DNA]</scope>
    <source>
        <strain evidence="4">DSM 19859</strain>
    </source>
</reference>
<organism evidence="3 4">
    <name type="scientific">Leeuwenhoekiella palythoae</name>
    <dbReference type="NCBI Taxonomy" id="573501"/>
    <lineage>
        <taxon>Bacteria</taxon>
        <taxon>Pseudomonadati</taxon>
        <taxon>Bacteroidota</taxon>
        <taxon>Flavobacteriia</taxon>
        <taxon>Flavobacteriales</taxon>
        <taxon>Flavobacteriaceae</taxon>
        <taxon>Leeuwenhoekiella</taxon>
    </lineage>
</organism>
<feature type="signal peptide" evidence="1">
    <location>
        <begin position="1"/>
        <end position="24"/>
    </location>
</feature>
<evidence type="ECO:0000313" key="3">
    <source>
        <dbReference type="EMBL" id="SHI16261.1"/>
    </source>
</evidence>
<proteinExistence type="predicted"/>
<reference evidence="2 5" key="3">
    <citation type="submission" date="2018-07" db="EMBL/GenBank/DDBJ databases">
        <title>Leeuwenhoekiella genomics.</title>
        <authorList>
            <person name="Tahon G."/>
            <person name="Willems A."/>
        </authorList>
    </citation>
    <scope>NUCLEOTIDE SEQUENCE [LARGE SCALE GENOMIC DNA]</scope>
    <source>
        <strain evidence="2 5">LMG 24856</strain>
    </source>
</reference>
<dbReference type="EMBL" id="FQXT01000004">
    <property type="protein sequence ID" value="SHI16261.1"/>
    <property type="molecule type" value="Genomic_DNA"/>
</dbReference>
<feature type="chain" id="PRO_5012319226" description="Flagellin biosynthesis protein FlgD" evidence="1">
    <location>
        <begin position="25"/>
        <end position="161"/>
    </location>
</feature>
<reference evidence="3" key="1">
    <citation type="submission" date="2016-11" db="EMBL/GenBank/DDBJ databases">
        <authorList>
            <person name="Jaros S."/>
            <person name="Januszkiewicz K."/>
            <person name="Wedrychowicz H."/>
        </authorList>
    </citation>
    <scope>NUCLEOTIDE SEQUENCE [LARGE SCALE GENOMIC DNA]</scope>
    <source>
        <strain evidence="3">DSM 19859</strain>
    </source>
</reference>
<name>A0A1M5YW53_9FLAO</name>
<protein>
    <recommendedName>
        <fullName evidence="6">Flagellin biosynthesis protein FlgD</fullName>
    </recommendedName>
</protein>
<dbReference type="RefSeq" id="WP_072983387.1">
    <property type="nucleotide sequence ID" value="NZ_FQXT01000004.1"/>
</dbReference>
<accession>A0A1M5YW53</accession>
<gene>
    <name evidence="2" type="ORF">DSM01_1700</name>
    <name evidence="3" type="ORF">SAMN04487999_2424</name>
</gene>
<evidence type="ECO:0000313" key="4">
    <source>
        <dbReference type="Proteomes" id="UP000184240"/>
    </source>
</evidence>
<evidence type="ECO:0008006" key="6">
    <source>
        <dbReference type="Google" id="ProtNLM"/>
    </source>
</evidence>
<sequence length="161" mass="18063">MRLKTLILGLFCFTLFSFVKNDSAETTFKCLIQITNYSGEGAYVVVSLINPQGEYEKTLLVQGDDEEWYPDLTGWWEQQKVKNENIDGIAGATVGAGGRGIGSFKIAQDKLDSGYKLRFETAVEDQKYYQDDLMIPLDQASLNGKFAGKGYIRYVRLMASN</sequence>
<dbReference type="Proteomes" id="UP000290037">
    <property type="component" value="Unassembled WGS sequence"/>
</dbReference>
<evidence type="ECO:0000256" key="1">
    <source>
        <dbReference type="SAM" id="SignalP"/>
    </source>
</evidence>
<keyword evidence="1" id="KW-0732">Signal</keyword>
<dbReference type="InterPro" id="IPR014469">
    <property type="entry name" value="DUF2271"/>
</dbReference>
<keyword evidence="5" id="KW-1185">Reference proteome</keyword>
<dbReference type="AlphaFoldDB" id="A0A1M5YW53"/>
<dbReference type="STRING" id="573501.SAMN04487999_2424"/>
<evidence type="ECO:0000313" key="5">
    <source>
        <dbReference type="Proteomes" id="UP000290037"/>
    </source>
</evidence>
<dbReference type="Proteomes" id="UP000184240">
    <property type="component" value="Unassembled WGS sequence"/>
</dbReference>
<dbReference type="Pfam" id="PF10029">
    <property type="entry name" value="DUF2271"/>
    <property type="match status" value="1"/>
</dbReference>
<evidence type="ECO:0000313" key="2">
    <source>
        <dbReference type="EMBL" id="RXG29598.1"/>
    </source>
</evidence>
<dbReference type="OrthoDB" id="1430845at2"/>